<organism evidence="1 2">
    <name type="scientific">Tenacibaculum tangerinum</name>
    <dbReference type="NCBI Taxonomy" id="3038772"/>
    <lineage>
        <taxon>Bacteria</taxon>
        <taxon>Pseudomonadati</taxon>
        <taxon>Bacteroidota</taxon>
        <taxon>Flavobacteriia</taxon>
        <taxon>Flavobacteriales</taxon>
        <taxon>Flavobacteriaceae</taxon>
        <taxon>Tenacibaculum</taxon>
    </lineage>
</organism>
<accession>A0ABY8KZZ1</accession>
<sequence length="205" mass="22028">MKQNKETLKQFFETGDKPTQQQYGDLIDSYVDAQQEAGEANRRFVIDEAGAVNVTSEQQIPNYQAGTNISIDSTNPLQPVISATGSSVTIQQGSYSPTFSGPNSTFSATVSSAEYYQIGDRVFVDIKLTGVNSDGNASGGYIQANIPFSAPYKATTGIVTNLLDYTVYSGAYIPDGYNQVRIKDTAIVNGSLAICFSYTTGGPQY</sequence>
<reference evidence="1 2" key="1">
    <citation type="submission" date="2023-04" db="EMBL/GenBank/DDBJ databases">
        <title>Tenacibaculum tangerinum sp. nov., isolated from sea tidal flat of South Korea.</title>
        <authorList>
            <person name="Lee S.H."/>
            <person name="Kim J.-J."/>
        </authorList>
    </citation>
    <scope>NUCLEOTIDE SEQUENCE [LARGE SCALE GENOMIC DNA]</scope>
    <source>
        <strain evidence="1 2">GRR-S3-23</strain>
    </source>
</reference>
<dbReference type="Proteomes" id="UP001232001">
    <property type="component" value="Chromosome"/>
</dbReference>
<name>A0ABY8KZZ1_9FLAO</name>
<dbReference type="EMBL" id="CP122539">
    <property type="protein sequence ID" value="WGH74586.1"/>
    <property type="molecule type" value="Genomic_DNA"/>
</dbReference>
<evidence type="ECO:0000313" key="1">
    <source>
        <dbReference type="EMBL" id="WGH74586.1"/>
    </source>
</evidence>
<keyword evidence="2" id="KW-1185">Reference proteome</keyword>
<evidence type="ECO:0008006" key="3">
    <source>
        <dbReference type="Google" id="ProtNLM"/>
    </source>
</evidence>
<dbReference type="RefSeq" id="WP_279650477.1">
    <property type="nucleotide sequence ID" value="NZ_CP122539.1"/>
</dbReference>
<gene>
    <name evidence="1" type="ORF">P8625_10845</name>
</gene>
<evidence type="ECO:0000313" key="2">
    <source>
        <dbReference type="Proteomes" id="UP001232001"/>
    </source>
</evidence>
<proteinExistence type="predicted"/>
<protein>
    <recommendedName>
        <fullName evidence="3">DUF4815 domain-containing protein</fullName>
    </recommendedName>
</protein>